<dbReference type="Proteomes" id="UP001634007">
    <property type="component" value="Unassembled WGS sequence"/>
</dbReference>
<keyword evidence="1" id="KW-1133">Transmembrane helix</keyword>
<reference evidence="2 3" key="1">
    <citation type="submission" date="2024-11" db="EMBL/GenBank/DDBJ databases">
        <title>Chromosome-level genome assembly of Eucalyptus globulus Labill. provides insights into its genome evolution.</title>
        <authorList>
            <person name="Li X."/>
        </authorList>
    </citation>
    <scope>NUCLEOTIDE SEQUENCE [LARGE SCALE GENOMIC DNA]</scope>
    <source>
        <strain evidence="2">CL2024</strain>
        <tissue evidence="2">Fresh tender leaves</tissue>
    </source>
</reference>
<keyword evidence="1" id="KW-0812">Transmembrane</keyword>
<proteinExistence type="predicted"/>
<organism evidence="2 3">
    <name type="scientific">Eucalyptus globulus</name>
    <name type="common">Tasmanian blue gum</name>
    <dbReference type="NCBI Taxonomy" id="34317"/>
    <lineage>
        <taxon>Eukaryota</taxon>
        <taxon>Viridiplantae</taxon>
        <taxon>Streptophyta</taxon>
        <taxon>Embryophyta</taxon>
        <taxon>Tracheophyta</taxon>
        <taxon>Spermatophyta</taxon>
        <taxon>Magnoliopsida</taxon>
        <taxon>eudicotyledons</taxon>
        <taxon>Gunneridae</taxon>
        <taxon>Pentapetalae</taxon>
        <taxon>rosids</taxon>
        <taxon>malvids</taxon>
        <taxon>Myrtales</taxon>
        <taxon>Myrtaceae</taxon>
        <taxon>Myrtoideae</taxon>
        <taxon>Eucalypteae</taxon>
        <taxon>Eucalyptus</taxon>
    </lineage>
</organism>
<dbReference type="AlphaFoldDB" id="A0ABD3K9K8"/>
<evidence type="ECO:0000256" key="1">
    <source>
        <dbReference type="SAM" id="Phobius"/>
    </source>
</evidence>
<protein>
    <submittedName>
        <fullName evidence="2">Uncharacterized protein</fullName>
    </submittedName>
</protein>
<dbReference type="EMBL" id="JBJKBG010000006">
    <property type="protein sequence ID" value="KAL3734691.1"/>
    <property type="molecule type" value="Genomic_DNA"/>
</dbReference>
<accession>A0ABD3K9K8</accession>
<evidence type="ECO:0000313" key="2">
    <source>
        <dbReference type="EMBL" id="KAL3734691.1"/>
    </source>
</evidence>
<keyword evidence="3" id="KW-1185">Reference proteome</keyword>
<feature type="transmembrane region" description="Helical" evidence="1">
    <location>
        <begin position="40"/>
        <end position="64"/>
    </location>
</feature>
<keyword evidence="1" id="KW-0472">Membrane</keyword>
<name>A0ABD3K9K8_EUCGL</name>
<evidence type="ECO:0000313" key="3">
    <source>
        <dbReference type="Proteomes" id="UP001634007"/>
    </source>
</evidence>
<gene>
    <name evidence="2" type="ORF">ACJRO7_023953</name>
</gene>
<sequence>MPLQPASSMMLYGVPTDLTWDQVEQVIPEFSEVTFIRITVILTVDAGLPLGLMLMGFIALYTWVNGRTVGPLPLPDGDGDGDSGAK</sequence>
<comment type="caution">
    <text evidence="2">The sequence shown here is derived from an EMBL/GenBank/DDBJ whole genome shotgun (WGS) entry which is preliminary data.</text>
</comment>